<organism evidence="1 2">
    <name type="scientific">Mythimna loreyi</name>
    <dbReference type="NCBI Taxonomy" id="667449"/>
    <lineage>
        <taxon>Eukaryota</taxon>
        <taxon>Metazoa</taxon>
        <taxon>Ecdysozoa</taxon>
        <taxon>Arthropoda</taxon>
        <taxon>Hexapoda</taxon>
        <taxon>Insecta</taxon>
        <taxon>Pterygota</taxon>
        <taxon>Neoptera</taxon>
        <taxon>Endopterygota</taxon>
        <taxon>Lepidoptera</taxon>
        <taxon>Glossata</taxon>
        <taxon>Ditrysia</taxon>
        <taxon>Noctuoidea</taxon>
        <taxon>Noctuidae</taxon>
        <taxon>Noctuinae</taxon>
        <taxon>Hadenini</taxon>
        <taxon>Mythimna</taxon>
    </lineage>
</organism>
<accession>A0ACC2Q7Z8</accession>
<sequence length="101" mass="11281">MVLGDQKPSQLLRRMRELAKEKIPDDTLKMLWQGHLPSSVRAVLAVTDSKNLDDLAVVADNVFETTRAAHVSEVSQQQPITSKETDLIMAEIAKLTLKVEQ</sequence>
<dbReference type="Proteomes" id="UP001231649">
    <property type="component" value="Chromosome 23"/>
</dbReference>
<gene>
    <name evidence="1" type="ORF">PYW08_009174</name>
</gene>
<keyword evidence="2" id="KW-1185">Reference proteome</keyword>
<reference evidence="1" key="1">
    <citation type="submission" date="2023-03" db="EMBL/GenBank/DDBJ databases">
        <title>Chromosome-level genomes of two armyworms, Mythimna separata and Mythimna loreyi, provide insights into the biosynthesis and reception of sex pheromones.</title>
        <authorList>
            <person name="Zhao H."/>
        </authorList>
    </citation>
    <scope>NUCLEOTIDE SEQUENCE</scope>
    <source>
        <strain evidence="1">BeijingLab</strain>
    </source>
</reference>
<name>A0ACC2Q7Z8_9NEOP</name>
<evidence type="ECO:0000313" key="2">
    <source>
        <dbReference type="Proteomes" id="UP001231649"/>
    </source>
</evidence>
<comment type="caution">
    <text evidence="1">The sequence shown here is derived from an EMBL/GenBank/DDBJ whole genome shotgun (WGS) entry which is preliminary data.</text>
</comment>
<dbReference type="EMBL" id="CM056799">
    <property type="protein sequence ID" value="KAJ8710659.1"/>
    <property type="molecule type" value="Genomic_DNA"/>
</dbReference>
<evidence type="ECO:0000313" key="1">
    <source>
        <dbReference type="EMBL" id="KAJ8710659.1"/>
    </source>
</evidence>
<proteinExistence type="predicted"/>
<protein>
    <submittedName>
        <fullName evidence="1">Uncharacterized protein</fullName>
    </submittedName>
</protein>